<feature type="transmembrane region" description="Helical" evidence="5">
    <location>
        <begin position="256"/>
        <end position="275"/>
    </location>
</feature>
<keyword evidence="8" id="KW-1185">Reference proteome</keyword>
<reference evidence="7" key="1">
    <citation type="submission" date="2023-05" db="EMBL/GenBank/DDBJ databases">
        <title>Anaerotaeda fermentans gen. nov., sp. nov., a novel anaerobic planctomycete of the new family within the order Sedimentisphaerales isolated from Taman Peninsula, Russia.</title>
        <authorList>
            <person name="Khomyakova M.A."/>
            <person name="Merkel A.Y."/>
            <person name="Slobodkin A.I."/>
        </authorList>
    </citation>
    <scope>NUCLEOTIDE SEQUENCE</scope>
    <source>
        <strain evidence="7">M17dextr</strain>
    </source>
</reference>
<evidence type="ECO:0000256" key="1">
    <source>
        <dbReference type="ARBA" id="ARBA00004141"/>
    </source>
</evidence>
<evidence type="ECO:0000313" key="7">
    <source>
        <dbReference type="EMBL" id="MDI6449532.1"/>
    </source>
</evidence>
<name>A0AAW6TYU6_9BACT</name>
<dbReference type="RefSeq" id="WP_349244939.1">
    <property type="nucleotide sequence ID" value="NZ_JASCXX010000011.1"/>
</dbReference>
<keyword evidence="2 5" id="KW-0812">Transmembrane</keyword>
<dbReference type="Pfam" id="PF04932">
    <property type="entry name" value="Wzy_C"/>
    <property type="match status" value="1"/>
</dbReference>
<evidence type="ECO:0000313" key="8">
    <source>
        <dbReference type="Proteomes" id="UP001431776"/>
    </source>
</evidence>
<feature type="transmembrane region" description="Helical" evidence="5">
    <location>
        <begin position="346"/>
        <end position="368"/>
    </location>
</feature>
<feature type="transmembrane region" description="Helical" evidence="5">
    <location>
        <begin position="140"/>
        <end position="161"/>
    </location>
</feature>
<dbReference type="Proteomes" id="UP001431776">
    <property type="component" value="Unassembled WGS sequence"/>
</dbReference>
<sequence length="450" mass="48853">MPLLSDSDSSYSGLRSGAFWGLCAFSVLNPAVTQAGMYFLPSGIAGYSPMQLFQGVYLVVILATLPLICRDATSLSRQFKWLAILYTAGLCAIHVRIWAMGRTPSYLATAERIVCLRIIMSCLLWYYVSLLVSSPKHALRLMNSLILGGSVCAVWILFFYFRQGGSVAAYAASGVEASFGSEGVSGKAVAGLLLSSAVGMMYMAIRNASGFRAVGVLLLLGALFVTFDRSAQVAVGCVALWSVIWWQRSCRPRSAMRVMTVFLVGLVLCGSVYLIHRGTDELIARWTFDFDRGEVGSGRGVFYTTAWRWFVWDSDLGDFVMGMGFANIHELIFQHTGLAVHCHSDLFDMIVMGGVFGLVLYLLMWGVLASTAMNVPVRSVEFGAMGAMLAAFGVMSLLTGQMNFPLTMYPLGAQLVCMRVLALSSDAACSYEETAGWAPSGAMDSLPAHW</sequence>
<dbReference type="InterPro" id="IPR007016">
    <property type="entry name" value="O-antigen_ligase-rel_domated"/>
</dbReference>
<gene>
    <name evidence="7" type="ORF">QJ522_10805</name>
</gene>
<feature type="transmembrane region" description="Helical" evidence="5">
    <location>
        <begin position="105"/>
        <end position="128"/>
    </location>
</feature>
<evidence type="ECO:0000256" key="2">
    <source>
        <dbReference type="ARBA" id="ARBA00022692"/>
    </source>
</evidence>
<proteinExistence type="predicted"/>
<evidence type="ECO:0000256" key="5">
    <source>
        <dbReference type="SAM" id="Phobius"/>
    </source>
</evidence>
<dbReference type="GO" id="GO:0016020">
    <property type="term" value="C:membrane"/>
    <property type="evidence" value="ECO:0007669"/>
    <property type="project" value="UniProtKB-SubCell"/>
</dbReference>
<evidence type="ECO:0000256" key="3">
    <source>
        <dbReference type="ARBA" id="ARBA00022989"/>
    </source>
</evidence>
<protein>
    <submittedName>
        <fullName evidence="7">O-antigen ligase family protein</fullName>
    </submittedName>
</protein>
<keyword evidence="3 5" id="KW-1133">Transmembrane helix</keyword>
<evidence type="ECO:0000256" key="4">
    <source>
        <dbReference type="ARBA" id="ARBA00023136"/>
    </source>
</evidence>
<dbReference type="GO" id="GO:0016874">
    <property type="term" value="F:ligase activity"/>
    <property type="evidence" value="ECO:0007669"/>
    <property type="project" value="UniProtKB-KW"/>
</dbReference>
<comment type="subcellular location">
    <subcellularLocation>
        <location evidence="1">Membrane</location>
        <topology evidence="1">Multi-pass membrane protein</topology>
    </subcellularLocation>
</comment>
<organism evidence="7 8">
    <name type="scientific">Anaerobaca lacustris</name>
    <dbReference type="NCBI Taxonomy" id="3044600"/>
    <lineage>
        <taxon>Bacteria</taxon>
        <taxon>Pseudomonadati</taxon>
        <taxon>Planctomycetota</taxon>
        <taxon>Phycisphaerae</taxon>
        <taxon>Sedimentisphaerales</taxon>
        <taxon>Anaerobacaceae</taxon>
        <taxon>Anaerobaca</taxon>
    </lineage>
</organism>
<keyword evidence="4 5" id="KW-0472">Membrane</keyword>
<feature type="transmembrane region" description="Helical" evidence="5">
    <location>
        <begin position="81"/>
        <end position="99"/>
    </location>
</feature>
<evidence type="ECO:0000259" key="6">
    <source>
        <dbReference type="Pfam" id="PF04932"/>
    </source>
</evidence>
<dbReference type="AlphaFoldDB" id="A0AAW6TYU6"/>
<feature type="domain" description="O-antigen ligase-related" evidence="6">
    <location>
        <begin position="215"/>
        <end position="362"/>
    </location>
</feature>
<feature type="transmembrane region" description="Helical" evidence="5">
    <location>
        <begin position="18"/>
        <end position="40"/>
    </location>
</feature>
<comment type="caution">
    <text evidence="7">The sequence shown here is derived from an EMBL/GenBank/DDBJ whole genome shotgun (WGS) entry which is preliminary data.</text>
</comment>
<feature type="transmembrane region" description="Helical" evidence="5">
    <location>
        <begin position="380"/>
        <end position="398"/>
    </location>
</feature>
<keyword evidence="7" id="KW-0436">Ligase</keyword>
<feature type="transmembrane region" description="Helical" evidence="5">
    <location>
        <begin position="52"/>
        <end position="69"/>
    </location>
</feature>
<dbReference type="EMBL" id="JASCXX010000011">
    <property type="protein sequence ID" value="MDI6449532.1"/>
    <property type="molecule type" value="Genomic_DNA"/>
</dbReference>
<accession>A0AAW6TYU6</accession>